<protein>
    <submittedName>
        <fullName evidence="2">Phosphoesterase family protein</fullName>
    </submittedName>
</protein>
<dbReference type="InterPro" id="IPR029052">
    <property type="entry name" value="Metallo-depent_PP-like"/>
</dbReference>
<reference evidence="2 3" key="1">
    <citation type="journal article" date="2012" name="J. Bacteriol.">
        <title>Complete Genome Sequence of the Beer Spoilage Organism Pediococcus claussenii ATCC BAA-344T.</title>
        <authorList>
            <person name="Pittet V."/>
            <person name="Abegunde T."/>
            <person name="Marfleet T."/>
            <person name="Haakensen M."/>
            <person name="Morrow K."/>
            <person name="Jayaprakash T."/>
            <person name="Schroeder K."/>
            <person name="Trost B."/>
            <person name="Byrns S."/>
            <person name="Bergsveinson J."/>
            <person name="Kusalik A."/>
            <person name="Ziola B."/>
        </authorList>
    </citation>
    <scope>NUCLEOTIDE SEQUENCE [LARGE SCALE GENOMIC DNA]</scope>
    <source>
        <strain evidence="2 3">ATCC BAA-344</strain>
    </source>
</reference>
<organism evidence="2 3">
    <name type="scientific">Pediococcus claussenii (strain ATCC BAA-344 / DSM 14800 / JCM 18046 / KCTC 3811 / LMG 21948 / P06)</name>
    <dbReference type="NCBI Taxonomy" id="701521"/>
    <lineage>
        <taxon>Bacteria</taxon>
        <taxon>Bacillati</taxon>
        <taxon>Bacillota</taxon>
        <taxon>Bacilli</taxon>
        <taxon>Lactobacillales</taxon>
        <taxon>Lactobacillaceae</taxon>
        <taxon>Pediococcus</taxon>
    </lineage>
</organism>
<dbReference type="NCBIfam" id="TIGR03729">
    <property type="entry name" value="acc_ester"/>
    <property type="match status" value="1"/>
</dbReference>
<evidence type="ECO:0000313" key="2">
    <source>
        <dbReference type="EMBL" id="AEV94601.1"/>
    </source>
</evidence>
<dbReference type="AlphaFoldDB" id="G8PAP2"/>
<dbReference type="GO" id="GO:0016787">
    <property type="term" value="F:hydrolase activity"/>
    <property type="evidence" value="ECO:0007669"/>
    <property type="project" value="InterPro"/>
</dbReference>
<dbReference type="InterPro" id="IPR004843">
    <property type="entry name" value="Calcineurin-like_PHP"/>
</dbReference>
<name>G8PAP2_PEDCP</name>
<dbReference type="RefSeq" id="WP_014214799.1">
    <property type="nucleotide sequence ID" value="NC_016605.1"/>
</dbReference>
<dbReference type="eggNOG" id="COG1409">
    <property type="taxonomic scope" value="Bacteria"/>
</dbReference>
<accession>G8PAP2</accession>
<dbReference type="InterPro" id="IPR022302">
    <property type="entry name" value="Phosphoesterase_putative"/>
</dbReference>
<dbReference type="Pfam" id="PF00149">
    <property type="entry name" value="Metallophos"/>
    <property type="match status" value="1"/>
</dbReference>
<gene>
    <name evidence="2" type="ordered locus">PECL_288</name>
</gene>
<evidence type="ECO:0000259" key="1">
    <source>
        <dbReference type="Pfam" id="PF00149"/>
    </source>
</evidence>
<dbReference type="STRING" id="701521.PECL_288"/>
<dbReference type="Gene3D" id="3.60.21.10">
    <property type="match status" value="1"/>
</dbReference>
<feature type="domain" description="Calcineurin-like phosphoesterase" evidence="1">
    <location>
        <begin position="1"/>
        <end position="226"/>
    </location>
</feature>
<proteinExistence type="predicted"/>
<dbReference type="PATRIC" id="fig|701521.8.peg.270"/>
<dbReference type="HOGENOM" id="CLU_077420_1_1_9"/>
<dbReference type="KEGG" id="pce:PECL_288"/>
<dbReference type="SUPFAM" id="SSF56300">
    <property type="entry name" value="Metallo-dependent phosphatases"/>
    <property type="match status" value="1"/>
</dbReference>
<keyword evidence="3" id="KW-1185">Reference proteome</keyword>
<dbReference type="EMBL" id="CP003137">
    <property type="protein sequence ID" value="AEV94601.1"/>
    <property type="molecule type" value="Genomic_DNA"/>
</dbReference>
<evidence type="ECO:0000313" key="3">
    <source>
        <dbReference type="Proteomes" id="UP000005444"/>
    </source>
</evidence>
<sequence length="272" mass="32179">MKIAITSDNHFDVNKLDPSQMMLEQAGYLKEQHIDIYLIIGDLFNDFTKTLNYVHDLQNLLNKTTTVYFIAGNHDMLNGVSYEELENLKDSAYLHNRFIDVPGTDWRIVGNNGWYDYSLASNMPEKTADDFLKWKRSFWIDAKIKQPMNDIERMDIVLQQTKEQFEKAKDKKVVYITHFVPNEHFIRFTDDNRFWNMANGVMGSKRLGNLIAEYQTEYVGFGHMHRHFKDFKSDGTLFFNTAVGYHLKRINEWTFGDFITEWKSRLKILDLK</sequence>
<dbReference type="Proteomes" id="UP000005444">
    <property type="component" value="Chromosome"/>
</dbReference>